<protein>
    <submittedName>
        <fullName evidence="1">DUF3793 family protein</fullName>
    </submittedName>
</protein>
<accession>A0ABS9MKW6</accession>
<evidence type="ECO:0000313" key="2">
    <source>
        <dbReference type="Proteomes" id="UP001298681"/>
    </source>
</evidence>
<dbReference type="InterPro" id="IPR024523">
    <property type="entry name" value="DUF3793"/>
</dbReference>
<sequence length="186" mass="20892">MADTVESILARNCAPVLAGMKPSNLFSCPASCSASLSAYRSLLEEKGIRTFSICACGARTLTLVYRERLLKQQLRRPDVQDCLIRFGYPVTEGMDAMLAWLQRRARLEKGFPHEIGCFLGYPMEDVTGFIREKGRNCKCCGMWKVYGDEAYAKHLFEKYEQCSRALCNHLEQGVPFLHILAALPAA</sequence>
<dbReference type="EMBL" id="JAKNHQ010000016">
    <property type="protein sequence ID" value="MCG4611454.1"/>
    <property type="molecule type" value="Genomic_DNA"/>
</dbReference>
<dbReference type="Proteomes" id="UP001298681">
    <property type="component" value="Unassembled WGS sequence"/>
</dbReference>
<comment type="caution">
    <text evidence="1">The sequence shown here is derived from an EMBL/GenBank/DDBJ whole genome shotgun (WGS) entry which is preliminary data.</text>
</comment>
<reference evidence="1 2" key="1">
    <citation type="submission" date="2022-01" db="EMBL/GenBank/DDBJ databases">
        <title>Collection of gut derived symbiotic bacterial strains cultured from healthy donors.</title>
        <authorList>
            <person name="Lin H."/>
            <person name="Kohout C."/>
            <person name="Waligurski E."/>
            <person name="Pamer E.G."/>
        </authorList>
    </citation>
    <scope>NUCLEOTIDE SEQUENCE [LARGE SCALE GENOMIC DNA]</scope>
    <source>
        <strain evidence="1 2">DFI.7.58</strain>
    </source>
</reference>
<organism evidence="1 2">
    <name type="scientific">Anaeromassilibacillus senegalensis</name>
    <dbReference type="NCBI Taxonomy" id="1673717"/>
    <lineage>
        <taxon>Bacteria</taxon>
        <taxon>Bacillati</taxon>
        <taxon>Bacillota</taxon>
        <taxon>Clostridia</taxon>
        <taxon>Eubacteriales</taxon>
        <taxon>Acutalibacteraceae</taxon>
        <taxon>Anaeromassilibacillus</taxon>
    </lineage>
</organism>
<dbReference type="RefSeq" id="WP_172749724.1">
    <property type="nucleotide sequence ID" value="NZ_JAKNHQ010000016.1"/>
</dbReference>
<gene>
    <name evidence="1" type="ORF">L0P57_11005</name>
</gene>
<keyword evidence="2" id="KW-1185">Reference proteome</keyword>
<dbReference type="Pfam" id="PF12672">
    <property type="entry name" value="DUF3793"/>
    <property type="match status" value="1"/>
</dbReference>
<evidence type="ECO:0000313" key="1">
    <source>
        <dbReference type="EMBL" id="MCG4611454.1"/>
    </source>
</evidence>
<proteinExistence type="predicted"/>
<name>A0ABS9MKW6_9FIRM</name>